<dbReference type="PROSITE" id="PS00671">
    <property type="entry name" value="D_2_HYDROXYACID_DH_3"/>
    <property type="match status" value="1"/>
</dbReference>
<evidence type="ECO:0000256" key="1">
    <source>
        <dbReference type="ARBA" id="ARBA00023002"/>
    </source>
</evidence>
<organism evidence="5 6">
    <name type="scientific">Schizosaccharomyces octosporus (strain yFS286)</name>
    <name type="common">Fission yeast</name>
    <name type="synonym">Octosporomyces octosporus</name>
    <dbReference type="NCBI Taxonomy" id="483514"/>
    <lineage>
        <taxon>Eukaryota</taxon>
        <taxon>Fungi</taxon>
        <taxon>Dikarya</taxon>
        <taxon>Ascomycota</taxon>
        <taxon>Taphrinomycotina</taxon>
        <taxon>Schizosaccharomycetes</taxon>
        <taxon>Schizosaccharomycetales</taxon>
        <taxon>Schizosaccharomycetaceae</taxon>
        <taxon>Schizosaccharomyces</taxon>
    </lineage>
</organism>
<dbReference type="InterPro" id="IPR029752">
    <property type="entry name" value="D-isomer_DH_CS1"/>
</dbReference>
<dbReference type="InterPro" id="IPR006140">
    <property type="entry name" value="D-isomer_DH_NAD-bd"/>
</dbReference>
<proteinExistence type="inferred from homology"/>
<accession>S9Q554</accession>
<dbReference type="InterPro" id="IPR050223">
    <property type="entry name" value="D-isomer_2-hydroxyacid_DH"/>
</dbReference>
<dbReference type="OrthoDB" id="9991913at2759"/>
<dbReference type="PROSITE" id="PS00065">
    <property type="entry name" value="D_2_HYDROXYACID_DH_1"/>
    <property type="match status" value="1"/>
</dbReference>
<name>S9Q554_SCHOY</name>
<dbReference type="SUPFAM" id="SSF51735">
    <property type="entry name" value="NAD(P)-binding Rossmann-fold domains"/>
    <property type="match status" value="1"/>
</dbReference>
<dbReference type="InterPro" id="IPR036291">
    <property type="entry name" value="NAD(P)-bd_dom_sf"/>
</dbReference>
<dbReference type="InterPro" id="IPR006139">
    <property type="entry name" value="D-isomer_2_OHA_DH_cat_dom"/>
</dbReference>
<comment type="similarity">
    <text evidence="2">Belongs to the D-isomer specific 2-hydroxyacid dehydrogenase family.</text>
</comment>
<dbReference type="VEuPathDB" id="FungiDB:SOCG_04407"/>
<dbReference type="RefSeq" id="XP_013017607.1">
    <property type="nucleotide sequence ID" value="XM_013162153.1"/>
</dbReference>
<evidence type="ECO:0000313" key="5">
    <source>
        <dbReference type="EMBL" id="EPX75162.1"/>
    </source>
</evidence>
<evidence type="ECO:0000313" key="6">
    <source>
        <dbReference type="Proteomes" id="UP000016088"/>
    </source>
</evidence>
<feature type="domain" description="D-isomer specific 2-hydroxyacid dehydrogenase NAD-binding" evidence="4">
    <location>
        <begin position="138"/>
        <end position="312"/>
    </location>
</feature>
<reference evidence="5 6" key="1">
    <citation type="journal article" date="2011" name="Science">
        <title>Comparative functional genomics of the fission yeasts.</title>
        <authorList>
            <person name="Rhind N."/>
            <person name="Chen Z."/>
            <person name="Yassour M."/>
            <person name="Thompson D.A."/>
            <person name="Haas B.J."/>
            <person name="Habib N."/>
            <person name="Wapinski I."/>
            <person name="Roy S."/>
            <person name="Lin M.F."/>
            <person name="Heiman D.I."/>
            <person name="Young S.K."/>
            <person name="Furuya K."/>
            <person name="Guo Y."/>
            <person name="Pidoux A."/>
            <person name="Chen H.M."/>
            <person name="Robbertse B."/>
            <person name="Goldberg J.M."/>
            <person name="Aoki K."/>
            <person name="Bayne E.H."/>
            <person name="Berlin A.M."/>
            <person name="Desjardins C.A."/>
            <person name="Dobbs E."/>
            <person name="Dukaj L."/>
            <person name="Fan L."/>
            <person name="FitzGerald M.G."/>
            <person name="French C."/>
            <person name="Gujja S."/>
            <person name="Hansen K."/>
            <person name="Keifenheim D."/>
            <person name="Levin J.Z."/>
            <person name="Mosher R.A."/>
            <person name="Mueller C.A."/>
            <person name="Pfiffner J."/>
            <person name="Priest M."/>
            <person name="Russ C."/>
            <person name="Smialowska A."/>
            <person name="Swoboda P."/>
            <person name="Sykes S.M."/>
            <person name="Vaughn M."/>
            <person name="Vengrova S."/>
            <person name="Yoder R."/>
            <person name="Zeng Q."/>
            <person name="Allshire R."/>
            <person name="Baulcombe D."/>
            <person name="Birren B.W."/>
            <person name="Brown W."/>
            <person name="Ekwall K."/>
            <person name="Kellis M."/>
            <person name="Leatherwood J."/>
            <person name="Levin H."/>
            <person name="Margalit H."/>
            <person name="Martienssen R."/>
            <person name="Nieduszynski C.A."/>
            <person name="Spatafora J.W."/>
            <person name="Friedman N."/>
            <person name="Dalgaard J.Z."/>
            <person name="Baumann P."/>
            <person name="Niki H."/>
            <person name="Regev A."/>
            <person name="Nusbaum C."/>
        </authorList>
    </citation>
    <scope>NUCLEOTIDE SEQUENCE [LARGE SCALE GENOMIC DNA]</scope>
    <source>
        <strain evidence="6">yFS286</strain>
    </source>
</reference>
<dbReference type="InterPro" id="IPR029753">
    <property type="entry name" value="D-isomer_DH_CS"/>
</dbReference>
<keyword evidence="6" id="KW-1185">Reference proteome</keyword>
<evidence type="ECO:0000259" key="3">
    <source>
        <dbReference type="Pfam" id="PF00389"/>
    </source>
</evidence>
<feature type="domain" description="D-isomer specific 2-hydroxyacid dehydrogenase catalytic" evidence="3">
    <location>
        <begin position="35"/>
        <end position="344"/>
    </location>
</feature>
<sequence length="348" mass="38750">MKSEFPQQYPVGLKDSTKKRVLSIGTPRFALGLLEKLKEKYIFDFIVPDQHSRDETIRKIHKAAERNTYDACFWVFENAPISPFTKEMLGPLIPSCRLFITGAAGYDDLDIEWMAANGAYAANAQNASTEGTAIMNLFLLLSVLRGSREAEQTMRSGNWHGNLPLMEDPSGKLVGIIGMGAIGKSFAQKVIFLGGRVIYYNRTRLPKEEEASLNVKYVNIDELLATSDVISINCPLTPSTKNLLSKKEFQKMKDGVYILNTARGSIIDEEPFIEAIQSGKVYRAGLDVFINEPNTNPFWLTCDKVTVQPHWGGFTTSTAAKVEEAILKNIDTFFETGRPLNPVNNPAI</sequence>
<dbReference type="GO" id="GO:0030267">
    <property type="term" value="F:glyoxylate reductase (NADPH) activity"/>
    <property type="evidence" value="ECO:0007669"/>
    <property type="project" value="TreeGrafter"/>
</dbReference>
<dbReference type="EMBL" id="KE503206">
    <property type="protein sequence ID" value="EPX75162.1"/>
    <property type="molecule type" value="Genomic_DNA"/>
</dbReference>
<dbReference type="PANTHER" id="PTHR10996:SF129">
    <property type="entry name" value="2-HYDROXYACID DEHYDROGENASE C1773.17C-RELATED"/>
    <property type="match status" value="1"/>
</dbReference>
<dbReference type="PANTHER" id="PTHR10996">
    <property type="entry name" value="2-HYDROXYACID DEHYDROGENASE-RELATED"/>
    <property type="match status" value="1"/>
</dbReference>
<dbReference type="AlphaFoldDB" id="S9Q554"/>
<protein>
    <submittedName>
        <fullName evidence="5">Glyoxylate reductase</fullName>
    </submittedName>
</protein>
<gene>
    <name evidence="5" type="ORF">SOCG_04407</name>
</gene>
<dbReference type="SUPFAM" id="SSF52283">
    <property type="entry name" value="Formate/glycerate dehydrogenase catalytic domain-like"/>
    <property type="match status" value="1"/>
</dbReference>
<evidence type="ECO:0000256" key="2">
    <source>
        <dbReference type="RuleBase" id="RU003719"/>
    </source>
</evidence>
<dbReference type="GO" id="GO:0005829">
    <property type="term" value="C:cytosol"/>
    <property type="evidence" value="ECO:0007669"/>
    <property type="project" value="TreeGrafter"/>
</dbReference>
<dbReference type="Proteomes" id="UP000016088">
    <property type="component" value="Unassembled WGS sequence"/>
</dbReference>
<dbReference type="Pfam" id="PF02826">
    <property type="entry name" value="2-Hacid_dh_C"/>
    <property type="match status" value="1"/>
</dbReference>
<dbReference type="GO" id="GO:0016618">
    <property type="term" value="F:hydroxypyruvate reductase [NAD(P)H] activity"/>
    <property type="evidence" value="ECO:0007669"/>
    <property type="project" value="TreeGrafter"/>
</dbReference>
<dbReference type="OMA" id="GRFGFNM"/>
<dbReference type="HOGENOM" id="CLU_019796_1_2_1"/>
<dbReference type="GeneID" id="25033369"/>
<dbReference type="Gene3D" id="3.40.50.720">
    <property type="entry name" value="NAD(P)-binding Rossmann-like Domain"/>
    <property type="match status" value="2"/>
</dbReference>
<dbReference type="CDD" id="cd12168">
    <property type="entry name" value="Mand_dh_like"/>
    <property type="match status" value="1"/>
</dbReference>
<dbReference type="PROSITE" id="PS00670">
    <property type="entry name" value="D_2_HYDROXYACID_DH_2"/>
    <property type="match status" value="1"/>
</dbReference>
<keyword evidence="1 2" id="KW-0560">Oxidoreductase</keyword>
<evidence type="ECO:0000259" key="4">
    <source>
        <dbReference type="Pfam" id="PF02826"/>
    </source>
</evidence>
<dbReference type="Pfam" id="PF00389">
    <property type="entry name" value="2-Hacid_dh"/>
    <property type="match status" value="1"/>
</dbReference>
<dbReference type="GO" id="GO:0051287">
    <property type="term" value="F:NAD binding"/>
    <property type="evidence" value="ECO:0007669"/>
    <property type="project" value="InterPro"/>
</dbReference>
<dbReference type="eggNOG" id="KOG0069">
    <property type="taxonomic scope" value="Eukaryota"/>
</dbReference>